<dbReference type="Proteomes" id="UP000321787">
    <property type="component" value="Unassembled WGS sequence"/>
</dbReference>
<evidence type="ECO:0000313" key="1">
    <source>
        <dbReference type="EMBL" id="GEK15868.1"/>
    </source>
</evidence>
<name>A0A510UMI5_ALIFS</name>
<protein>
    <submittedName>
        <fullName evidence="1">Uncharacterized protein</fullName>
    </submittedName>
</protein>
<dbReference type="EMBL" id="BJTZ01000044">
    <property type="protein sequence ID" value="GEK15868.1"/>
    <property type="molecule type" value="Genomic_DNA"/>
</dbReference>
<reference evidence="1 2" key="1">
    <citation type="submission" date="2019-07" db="EMBL/GenBank/DDBJ databases">
        <title>Whole genome shotgun sequence of Aliivibrio fischeri NBRC 101058.</title>
        <authorList>
            <person name="Hosoyama A."/>
            <person name="Uohara A."/>
            <person name="Ohji S."/>
            <person name="Ichikawa N."/>
        </authorList>
    </citation>
    <scope>NUCLEOTIDE SEQUENCE [LARGE SCALE GENOMIC DNA]</scope>
    <source>
        <strain evidence="1 2">NBRC 101058</strain>
    </source>
</reference>
<comment type="caution">
    <text evidence="1">The sequence shown here is derived from an EMBL/GenBank/DDBJ whole genome shotgun (WGS) entry which is preliminary data.</text>
</comment>
<dbReference type="AlphaFoldDB" id="A0A510UMI5"/>
<proteinExistence type="predicted"/>
<evidence type="ECO:0000313" key="2">
    <source>
        <dbReference type="Proteomes" id="UP000321787"/>
    </source>
</evidence>
<organism evidence="1 2">
    <name type="scientific">Aliivibrio fischeri</name>
    <name type="common">Vibrio fischeri</name>
    <dbReference type="NCBI Taxonomy" id="668"/>
    <lineage>
        <taxon>Bacteria</taxon>
        <taxon>Pseudomonadati</taxon>
        <taxon>Pseudomonadota</taxon>
        <taxon>Gammaproteobacteria</taxon>
        <taxon>Vibrionales</taxon>
        <taxon>Vibrionaceae</taxon>
        <taxon>Aliivibrio</taxon>
    </lineage>
</organism>
<gene>
    <name evidence="1" type="ORF">AFI02nite_39040</name>
</gene>
<sequence length="63" mass="6940">MSEVIAKMTTPLPKALPATEKKALYDNGFGTYSVKIHQNGQPLPFPDKMDALWRLALGLPSLQ</sequence>
<accession>A0A510UMI5</accession>
<dbReference type="RefSeq" id="WP_146866472.1">
    <property type="nucleotide sequence ID" value="NZ_BJTZ01000044.1"/>
</dbReference>